<gene>
    <name evidence="3" type="ORF">V865_003976</name>
</gene>
<sequence length="1062" mass="116155">MSANPAQVPRTDQSSSMNDIALPFPTQTSSSNNAQSISELSPAVNSSQPLIIVDKKPSMNDSTSNVNLGRQPYMADHTSMPEAGPSSRPSPTLTANQKSSISPLAGTKHKPILIEEKEEGEISDDEVVEIDPVPEPKRSVPQQPAPPPSTVFPQPAIPPFPPQRAIPSHSRGPNLQNRIAPPSTLLNTHNRPLSKTQRKKMERRAKAEMNAQRRQNLPYNQTPYRQYGQQSASISPASTPQNVAPPAIEGEGKGKEKEREDEEAEVSLELNETVAPAAANMSPEEVEQYIDIIRNLISEGVSPDTLVQRGASSEYVMKVCQEIVEGTKKRKALWLETREQPRAESEAPSLPPPEPGYKSPSPEVEVVTVNQSGMPGLERIRSDDSNDSNLYSPTERMDKPQNGFAPKAIAKPTQPIRIESYKPGQPSRPPSQPFSYSTIPTEPTHRSKKRQGDIALAVGSDVVLNYDDAATHPAQPAQPKLPPSAARLGTSNPFSVLDTIPLTPPFSPPPIVKAMVQADIPPEPTAPPPPAPPPLTAEQTLQNALLESRRKAMDSMRRRRAAVPKPISSVQSITEVEVSAESTPVADDQAVELQKSIEEQMASIEKEVLEAAAAAIEDNPIVPEPEPEHNEDEEEQMDLDEPEEGEIIPPLIDSSIPEPVIPPFIGSTSLPIRPPRGIKRMHAEDLNENKATSLPSRSLPPAKRKPFGATQRAQRLLLHLDDSDSETSDDEDTPTPNVIFTPTGDVDIIERQRMLEEKEASIRKLKEQIAARMAARKKKVDDNVTGGTPIEKTTSQDTASQVVRNALQPVEGENGSISPIPADVRQLTKELVQAEAEVEAMDIDPVPESIKGENRDMASEAEPVDDKRRLRSISPSLSQTNDQKAVLNVPSQASTSKFTDYQPLLNRYPQLNNTTVDSSLLPFIQTDTTSSQNDSPNSIDTERLFGHIDRRLLNSIILTRLLQANPSMVACQAEMGGGTCADRTCKDLHLDKGIIPTDDDLVEYIGQVLLSQGVQYDDNVKIRETFIEAKEELGRNGPVNLEPYQGIIALMKKVGQILKHNI</sequence>
<feature type="compositionally biased region" description="Polar residues" evidence="2">
    <location>
        <begin position="791"/>
        <end position="800"/>
    </location>
</feature>
<feature type="compositionally biased region" description="Polar residues" evidence="2">
    <location>
        <begin position="184"/>
        <end position="195"/>
    </location>
</feature>
<feature type="compositionally biased region" description="Basic and acidic residues" evidence="2">
    <location>
        <begin position="336"/>
        <end position="345"/>
    </location>
</feature>
<dbReference type="PANTHER" id="PTHR48125:SF10">
    <property type="entry name" value="OS12G0136300 PROTEIN"/>
    <property type="match status" value="1"/>
</dbReference>
<feature type="compositionally biased region" description="Acidic residues" evidence="2">
    <location>
        <begin position="723"/>
        <end position="733"/>
    </location>
</feature>
<feature type="region of interest" description="Disordered" evidence="2">
    <location>
        <begin position="469"/>
        <end position="489"/>
    </location>
</feature>
<dbReference type="Proteomes" id="UP001358614">
    <property type="component" value="Chromosome 1"/>
</dbReference>
<feature type="compositionally biased region" description="Basic and acidic residues" evidence="2">
    <location>
        <begin position="850"/>
        <end position="868"/>
    </location>
</feature>
<name>A0AAX4KHM4_9TREE</name>
<feature type="coiled-coil region" evidence="1">
    <location>
        <begin position="748"/>
        <end position="775"/>
    </location>
</feature>
<feature type="region of interest" description="Disordered" evidence="2">
    <location>
        <begin position="618"/>
        <end position="708"/>
    </location>
</feature>
<evidence type="ECO:0008006" key="5">
    <source>
        <dbReference type="Google" id="ProtNLM"/>
    </source>
</evidence>
<dbReference type="PANTHER" id="PTHR48125">
    <property type="entry name" value="LP07818P1"/>
    <property type="match status" value="1"/>
</dbReference>
<feature type="region of interest" description="Disordered" evidence="2">
    <location>
        <begin position="721"/>
        <end position="742"/>
    </location>
</feature>
<evidence type="ECO:0000313" key="3">
    <source>
        <dbReference type="EMBL" id="WWD05892.1"/>
    </source>
</evidence>
<feature type="compositionally biased region" description="Polar residues" evidence="2">
    <location>
        <begin position="212"/>
        <end position="242"/>
    </location>
</feature>
<feature type="compositionally biased region" description="Polar residues" evidence="2">
    <location>
        <begin position="873"/>
        <end position="884"/>
    </location>
</feature>
<feature type="region of interest" description="Disordered" evidence="2">
    <location>
        <begin position="1"/>
        <end position="282"/>
    </location>
</feature>
<feature type="compositionally biased region" description="Acidic residues" evidence="2">
    <location>
        <begin position="629"/>
        <end position="646"/>
    </location>
</feature>
<keyword evidence="4" id="KW-1185">Reference proteome</keyword>
<feature type="compositionally biased region" description="Polar residues" evidence="2">
    <location>
        <begin position="87"/>
        <end position="102"/>
    </location>
</feature>
<accession>A0AAX4KHM4</accession>
<organism evidence="3 4">
    <name type="scientific">Kwoniella europaea PYCC6329</name>
    <dbReference type="NCBI Taxonomy" id="1423913"/>
    <lineage>
        <taxon>Eukaryota</taxon>
        <taxon>Fungi</taxon>
        <taxon>Dikarya</taxon>
        <taxon>Basidiomycota</taxon>
        <taxon>Agaricomycotina</taxon>
        <taxon>Tremellomycetes</taxon>
        <taxon>Tremellales</taxon>
        <taxon>Cryptococcaceae</taxon>
        <taxon>Kwoniella</taxon>
    </lineage>
</organism>
<feature type="compositionally biased region" description="Polar residues" evidence="2">
    <location>
        <begin position="25"/>
        <end position="49"/>
    </location>
</feature>
<proteinExistence type="predicted"/>
<dbReference type="RefSeq" id="XP_066083859.1">
    <property type="nucleotide sequence ID" value="XM_066227762.1"/>
</dbReference>
<evidence type="ECO:0000256" key="1">
    <source>
        <dbReference type="SAM" id="Coils"/>
    </source>
</evidence>
<evidence type="ECO:0000313" key="4">
    <source>
        <dbReference type="Proteomes" id="UP001358614"/>
    </source>
</evidence>
<feature type="region of interest" description="Disordered" evidence="2">
    <location>
        <begin position="550"/>
        <end position="584"/>
    </location>
</feature>
<dbReference type="GeneID" id="91102778"/>
<feature type="compositionally biased region" description="Polar residues" evidence="2">
    <location>
        <begin position="59"/>
        <end position="68"/>
    </location>
</feature>
<feature type="compositionally biased region" description="Pro residues" evidence="2">
    <location>
        <begin position="143"/>
        <end position="164"/>
    </location>
</feature>
<protein>
    <recommendedName>
        <fullName evidence="5">Zinc-finger domain-containing protein</fullName>
    </recommendedName>
</protein>
<dbReference type="KEGG" id="ker:91102778"/>
<reference evidence="3 4" key="1">
    <citation type="submission" date="2024-01" db="EMBL/GenBank/DDBJ databases">
        <title>Comparative genomics of Cryptococcus and Kwoniella reveals pathogenesis evolution and contrasting modes of karyotype evolution via chromosome fusion or intercentromeric recombination.</title>
        <authorList>
            <person name="Coelho M.A."/>
            <person name="David-Palma M."/>
            <person name="Shea T."/>
            <person name="Bowers K."/>
            <person name="McGinley-Smith S."/>
            <person name="Mohammad A.W."/>
            <person name="Gnirke A."/>
            <person name="Yurkov A.M."/>
            <person name="Nowrousian M."/>
            <person name="Sun S."/>
            <person name="Cuomo C.A."/>
            <person name="Heitman J."/>
        </authorList>
    </citation>
    <scope>NUCLEOTIDE SEQUENCE [LARGE SCALE GENOMIC DNA]</scope>
    <source>
        <strain evidence="3 4">PYCC6329</strain>
    </source>
</reference>
<dbReference type="EMBL" id="CP144089">
    <property type="protein sequence ID" value="WWD05892.1"/>
    <property type="molecule type" value="Genomic_DNA"/>
</dbReference>
<keyword evidence="1" id="KW-0175">Coiled coil</keyword>
<feature type="region of interest" description="Disordered" evidence="2">
    <location>
        <begin position="335"/>
        <end position="453"/>
    </location>
</feature>
<feature type="compositionally biased region" description="Polar residues" evidence="2">
    <location>
        <begin position="1"/>
        <end position="18"/>
    </location>
</feature>
<evidence type="ECO:0000256" key="2">
    <source>
        <dbReference type="SAM" id="MobiDB-lite"/>
    </source>
</evidence>
<feature type="region of interest" description="Disordered" evidence="2">
    <location>
        <begin position="780"/>
        <end position="800"/>
    </location>
</feature>
<feature type="compositionally biased region" description="Acidic residues" evidence="2">
    <location>
        <begin position="116"/>
        <end position="129"/>
    </location>
</feature>
<feature type="region of interest" description="Disordered" evidence="2">
    <location>
        <begin position="847"/>
        <end position="884"/>
    </location>
</feature>
<dbReference type="AlphaFoldDB" id="A0AAX4KHM4"/>